<proteinExistence type="predicted"/>
<evidence type="ECO:0000313" key="2">
    <source>
        <dbReference type="Proteomes" id="UP001207337"/>
    </source>
</evidence>
<name>A0ABT3Q1M8_9BACT</name>
<comment type="caution">
    <text evidence="1">The sequence shown here is derived from an EMBL/GenBank/DDBJ whole genome shotgun (WGS) entry which is preliminary data.</text>
</comment>
<protein>
    <submittedName>
        <fullName evidence="1">Uncharacterized protein</fullName>
    </submittedName>
</protein>
<accession>A0ABT3Q1M8</accession>
<gene>
    <name evidence="1" type="ORF">LQ318_13940</name>
</gene>
<dbReference type="RefSeq" id="WP_265791065.1">
    <property type="nucleotide sequence ID" value="NZ_BAABRS010000004.1"/>
</dbReference>
<dbReference type="Proteomes" id="UP001207337">
    <property type="component" value="Unassembled WGS sequence"/>
</dbReference>
<organism evidence="1 2">
    <name type="scientific">Fodinibius salicampi</name>
    <dbReference type="NCBI Taxonomy" id="1920655"/>
    <lineage>
        <taxon>Bacteria</taxon>
        <taxon>Pseudomonadati</taxon>
        <taxon>Balneolota</taxon>
        <taxon>Balneolia</taxon>
        <taxon>Balneolales</taxon>
        <taxon>Balneolaceae</taxon>
        <taxon>Fodinibius</taxon>
    </lineage>
</organism>
<dbReference type="EMBL" id="JAJNDC010000004">
    <property type="protein sequence ID" value="MCW9714008.1"/>
    <property type="molecule type" value="Genomic_DNA"/>
</dbReference>
<keyword evidence="2" id="KW-1185">Reference proteome</keyword>
<sequence length="115" mass="13676">MFRCLLDKYDEGTVNYDYRPRNRTIETNIEVALQELELLITQIEKPNKTISLEQMISEEKILIESNYYREILHNLDHTIHHQALIKIGVSEYDNIILDDNFGFAPSTLKYRKQNM</sequence>
<evidence type="ECO:0000313" key="1">
    <source>
        <dbReference type="EMBL" id="MCW9714008.1"/>
    </source>
</evidence>
<reference evidence="1 2" key="1">
    <citation type="submission" date="2021-11" db="EMBL/GenBank/DDBJ databases">
        <title>Aliifidinibius sp. nov., a new bacterium isolated from saline soil.</title>
        <authorList>
            <person name="Galisteo C."/>
            <person name="De La Haba R."/>
            <person name="Sanchez-Porro C."/>
            <person name="Ventosa A."/>
        </authorList>
    </citation>
    <scope>NUCLEOTIDE SEQUENCE [LARGE SCALE GENOMIC DNA]</scope>
    <source>
        <strain evidence="1 2">KACC 190600</strain>
    </source>
</reference>